<dbReference type="InterPro" id="IPR016167">
    <property type="entry name" value="FAD-bd_PCMH_sub1"/>
</dbReference>
<protein>
    <submittedName>
        <fullName evidence="1">Uncharacterized protein</fullName>
    </submittedName>
</protein>
<dbReference type="Gene3D" id="3.30.43.10">
    <property type="entry name" value="Uridine Diphospho-n-acetylenolpyruvylglucosamine Reductase, domain 2"/>
    <property type="match status" value="1"/>
</dbReference>
<proteinExistence type="predicted"/>
<dbReference type="EMBL" id="UINC01199042">
    <property type="protein sequence ID" value="SVE17281.1"/>
    <property type="molecule type" value="Genomic_DNA"/>
</dbReference>
<evidence type="ECO:0000313" key="1">
    <source>
        <dbReference type="EMBL" id="SVE17281.1"/>
    </source>
</evidence>
<reference evidence="1" key="1">
    <citation type="submission" date="2018-05" db="EMBL/GenBank/DDBJ databases">
        <authorList>
            <person name="Lanie J.A."/>
            <person name="Ng W.-L."/>
            <person name="Kazmierczak K.M."/>
            <person name="Andrzejewski T.M."/>
            <person name="Davidsen T.M."/>
            <person name="Wayne K.J."/>
            <person name="Tettelin H."/>
            <person name="Glass J.I."/>
            <person name="Rusch D."/>
            <person name="Podicherti R."/>
            <person name="Tsui H.-C.T."/>
            <person name="Winkler M.E."/>
        </authorList>
    </citation>
    <scope>NUCLEOTIDE SEQUENCE</scope>
</reference>
<gene>
    <name evidence="1" type="ORF">METZ01_LOCUS470135</name>
</gene>
<sequence>VGNKSQWVNWVGNQTCEPVRIETATDAGQISEAIVRAQAAK</sequence>
<dbReference type="AlphaFoldDB" id="A0A383BBS1"/>
<feature type="non-terminal residue" evidence="1">
    <location>
        <position position="41"/>
    </location>
</feature>
<feature type="non-terminal residue" evidence="1">
    <location>
        <position position="1"/>
    </location>
</feature>
<name>A0A383BBS1_9ZZZZ</name>
<accession>A0A383BBS1</accession>
<organism evidence="1">
    <name type="scientific">marine metagenome</name>
    <dbReference type="NCBI Taxonomy" id="408172"/>
    <lineage>
        <taxon>unclassified sequences</taxon>
        <taxon>metagenomes</taxon>
        <taxon>ecological metagenomes</taxon>
    </lineage>
</organism>